<dbReference type="GO" id="GO:0016052">
    <property type="term" value="P:carbohydrate catabolic process"/>
    <property type="evidence" value="ECO:0007669"/>
    <property type="project" value="TreeGrafter"/>
</dbReference>
<dbReference type="InterPro" id="IPR017853">
    <property type="entry name" value="GH"/>
</dbReference>
<accession>A0AAJ1VNB2</accession>
<dbReference type="PRINTS" id="PR00131">
    <property type="entry name" value="GLHYDRLASE1"/>
</dbReference>
<dbReference type="NCBIfam" id="NF007154">
    <property type="entry name" value="PRK09589.1"/>
    <property type="match status" value="1"/>
</dbReference>
<gene>
    <name evidence="5" type="ORF">EVC35_03225</name>
</gene>
<comment type="similarity">
    <text evidence="1 4">Belongs to the glycosyl hydrolase 1 family.</text>
</comment>
<dbReference type="AlphaFoldDB" id="A0AAJ1VNB2"/>
<dbReference type="Gene3D" id="3.20.20.80">
    <property type="entry name" value="Glycosidases"/>
    <property type="match status" value="1"/>
</dbReference>
<evidence type="ECO:0000313" key="5">
    <source>
        <dbReference type="EMBL" id="MDN6900019.1"/>
    </source>
</evidence>
<reference evidence="5" key="1">
    <citation type="submission" date="2019-01" db="EMBL/GenBank/DDBJ databases">
        <title>Oenococcus sicerae UCMA17102.</title>
        <authorList>
            <person name="Cousin F.J."/>
            <person name="Le Guellec R."/>
            <person name="Cretenet M."/>
        </authorList>
    </citation>
    <scope>NUCLEOTIDE SEQUENCE</scope>
    <source>
        <strain evidence="5">UCMA17102</strain>
    </source>
</reference>
<dbReference type="SUPFAM" id="SSF51445">
    <property type="entry name" value="(Trans)glycosidases"/>
    <property type="match status" value="1"/>
</dbReference>
<name>A0AAJ1VNB2_9LACO</name>
<evidence type="ECO:0000256" key="3">
    <source>
        <dbReference type="ARBA" id="ARBA00023295"/>
    </source>
</evidence>
<proteinExistence type="inferred from homology"/>
<dbReference type="PROSITE" id="PS00653">
    <property type="entry name" value="GLYCOSYL_HYDROL_F1_2"/>
    <property type="match status" value="1"/>
</dbReference>
<evidence type="ECO:0000313" key="6">
    <source>
        <dbReference type="Proteomes" id="UP001167919"/>
    </source>
</evidence>
<comment type="caution">
    <text evidence="5">The sequence shown here is derived from an EMBL/GenBank/DDBJ whole genome shotgun (WGS) entry which is preliminary data.</text>
</comment>
<dbReference type="InterPro" id="IPR001360">
    <property type="entry name" value="Glyco_hydro_1"/>
</dbReference>
<dbReference type="GO" id="GO:0008422">
    <property type="term" value="F:beta-glucosidase activity"/>
    <property type="evidence" value="ECO:0007669"/>
    <property type="project" value="TreeGrafter"/>
</dbReference>
<evidence type="ECO:0000256" key="1">
    <source>
        <dbReference type="ARBA" id="ARBA00010838"/>
    </source>
</evidence>
<keyword evidence="2 5" id="KW-0378">Hydrolase</keyword>
<evidence type="ECO:0000256" key="4">
    <source>
        <dbReference type="RuleBase" id="RU003690"/>
    </source>
</evidence>
<keyword evidence="3" id="KW-0326">Glycosidase</keyword>
<dbReference type="PANTHER" id="PTHR10353">
    <property type="entry name" value="GLYCOSYL HYDROLASE"/>
    <property type="match status" value="1"/>
</dbReference>
<dbReference type="Proteomes" id="UP001167919">
    <property type="component" value="Unassembled WGS sequence"/>
</dbReference>
<dbReference type="InterPro" id="IPR033132">
    <property type="entry name" value="GH_1_N_CS"/>
</dbReference>
<organism evidence="5 6">
    <name type="scientific">Oenococcus sicerae</name>
    <dbReference type="NCBI Taxonomy" id="2203724"/>
    <lineage>
        <taxon>Bacteria</taxon>
        <taxon>Bacillati</taxon>
        <taxon>Bacillota</taxon>
        <taxon>Bacilli</taxon>
        <taxon>Lactobacillales</taxon>
        <taxon>Lactobacillaceae</taxon>
        <taxon>Oenococcus</taxon>
    </lineage>
</organism>
<dbReference type="FunFam" id="3.20.20.80:FF:000004">
    <property type="entry name" value="Beta-glucosidase 6-phospho-beta-glucosidase"/>
    <property type="match status" value="1"/>
</dbReference>
<dbReference type="PANTHER" id="PTHR10353:SF85">
    <property type="entry name" value="ARYL-PHOSPHO-BETA-D-GLUCOSIDASE BGLA"/>
    <property type="match status" value="1"/>
</dbReference>
<dbReference type="GO" id="GO:0005829">
    <property type="term" value="C:cytosol"/>
    <property type="evidence" value="ECO:0007669"/>
    <property type="project" value="TreeGrafter"/>
</dbReference>
<protein>
    <submittedName>
        <fullName evidence="5">Glycosyl hydrolase family protein</fullName>
    </submittedName>
</protein>
<dbReference type="Pfam" id="PF00232">
    <property type="entry name" value="Glyco_hydro_1"/>
    <property type="match status" value="1"/>
</dbReference>
<sequence>MKALPITINGVEDLKDSSIFEKLKYFLTRRRKLLENYNQFSLPKDFLWGGAVAAHQLEGAWNVGNKGLSIADVMTQGANGVERKITDGIQKGEIYPNHEAIDFYHRYPDDIKLLAEMGFKCFRTSIAWTRIFPLGDEDQPNEEGLQFYDDLFDECLKYGIQPVITLSHFEMPYHLVEAYGGWRSRKMIGFFTKFARVVFQRYVDKVKYWMTFNEINNQANFDARFSLFTNSGILTRKDEDPERLMYQAGHYEAVASALAVQIAHQINSEFQIGAMIAMIPIYPATPKPDDVLKSERAMQSRYWFADVQVNGRYPDWLTAYERNQNLGLDITLADLDVLKAGKVDYLGFSYYMSAVTAAHKDENLDYKYRENQDLVPNTYLESSDWGWPIDPEGLRYAMNWLNDRYHLPQFIVENGLGAVDHLEKDGSVHDQYRISYLRDHIEQMKRAVYYDGVDLIGYTPWGCIDLVSAGTGEMDKRYGLVYVDKDDQGHASLKRYKKDSFYWYAKVIESNGSDLN</sequence>
<evidence type="ECO:0000256" key="2">
    <source>
        <dbReference type="ARBA" id="ARBA00022801"/>
    </source>
</evidence>
<dbReference type="EMBL" id="SDWY01000002">
    <property type="protein sequence ID" value="MDN6900019.1"/>
    <property type="molecule type" value="Genomic_DNA"/>
</dbReference>